<feature type="region of interest" description="Disordered" evidence="1">
    <location>
        <begin position="75"/>
        <end position="206"/>
    </location>
</feature>
<keyword evidence="3" id="KW-1185">Reference proteome</keyword>
<feature type="region of interest" description="Disordered" evidence="1">
    <location>
        <begin position="1"/>
        <end position="55"/>
    </location>
</feature>
<name>A0A166HEN1_9AGAM</name>
<reference evidence="2 3" key="1">
    <citation type="journal article" date="2016" name="Mol. Biol. Evol.">
        <title>Comparative Genomics of Early-Diverging Mushroom-Forming Fungi Provides Insights into the Origins of Lignocellulose Decay Capabilities.</title>
        <authorList>
            <person name="Nagy L.G."/>
            <person name="Riley R."/>
            <person name="Tritt A."/>
            <person name="Adam C."/>
            <person name="Daum C."/>
            <person name="Floudas D."/>
            <person name="Sun H."/>
            <person name="Yadav J.S."/>
            <person name="Pangilinan J."/>
            <person name="Larsson K.H."/>
            <person name="Matsuura K."/>
            <person name="Barry K."/>
            <person name="Labutti K."/>
            <person name="Kuo R."/>
            <person name="Ohm R.A."/>
            <person name="Bhattacharya S.S."/>
            <person name="Shirouzu T."/>
            <person name="Yoshinaga Y."/>
            <person name="Martin F.M."/>
            <person name="Grigoriev I.V."/>
            <person name="Hibbett D.S."/>
        </authorList>
    </citation>
    <scope>NUCLEOTIDE SEQUENCE [LARGE SCALE GENOMIC DNA]</scope>
    <source>
        <strain evidence="2 3">HHB10207 ss-3</strain>
    </source>
</reference>
<gene>
    <name evidence="2" type="ORF">SISSUDRAFT_896245</name>
</gene>
<dbReference type="Proteomes" id="UP000076798">
    <property type="component" value="Unassembled WGS sequence"/>
</dbReference>
<dbReference type="EMBL" id="KV428012">
    <property type="protein sequence ID" value="KZT42633.1"/>
    <property type="molecule type" value="Genomic_DNA"/>
</dbReference>
<evidence type="ECO:0000313" key="3">
    <source>
        <dbReference type="Proteomes" id="UP000076798"/>
    </source>
</evidence>
<dbReference type="AlphaFoldDB" id="A0A166HEN1"/>
<feature type="compositionally biased region" description="Basic and acidic residues" evidence="1">
    <location>
        <begin position="158"/>
        <end position="168"/>
    </location>
</feature>
<feature type="compositionally biased region" description="Polar residues" evidence="1">
    <location>
        <begin position="11"/>
        <end position="20"/>
    </location>
</feature>
<feature type="compositionally biased region" description="Pro residues" evidence="1">
    <location>
        <begin position="82"/>
        <end position="95"/>
    </location>
</feature>
<sequence length="206" mass="22101">MDLSLPWLDSAPSTVSSSRVKTMGHDRQSSISSTKSRKSLASRLPSLGKSKSPPATLYQLTELLNVYKGKVKVHIDSENQVPAPPPPTPANPPKPSSLASTSAPRSNAGLPARKAPRKPVPSLIPEETDEDRSRATAIVAQTAASRRKPFENLTNRPESNKSPKDYTSSKHVPKRQKSKALPPIRLSEGPTSPGDEVVAGQSLAFE</sequence>
<evidence type="ECO:0000256" key="1">
    <source>
        <dbReference type="SAM" id="MobiDB-lite"/>
    </source>
</evidence>
<organism evidence="2 3">
    <name type="scientific">Sistotremastrum suecicum HHB10207 ss-3</name>
    <dbReference type="NCBI Taxonomy" id="1314776"/>
    <lineage>
        <taxon>Eukaryota</taxon>
        <taxon>Fungi</taxon>
        <taxon>Dikarya</taxon>
        <taxon>Basidiomycota</taxon>
        <taxon>Agaricomycotina</taxon>
        <taxon>Agaricomycetes</taxon>
        <taxon>Sistotremastrales</taxon>
        <taxon>Sistotremastraceae</taxon>
        <taxon>Sistotremastrum</taxon>
    </lineage>
</organism>
<evidence type="ECO:0000313" key="2">
    <source>
        <dbReference type="EMBL" id="KZT42633.1"/>
    </source>
</evidence>
<accession>A0A166HEN1</accession>
<protein>
    <submittedName>
        <fullName evidence="2">Uncharacterized protein</fullName>
    </submittedName>
</protein>
<proteinExistence type="predicted"/>